<dbReference type="AlphaFoldDB" id="A0A975SZB4"/>
<dbReference type="EMBL" id="CP077062">
    <property type="protein sequence ID" value="QWZ08626.1"/>
    <property type="molecule type" value="Genomic_DNA"/>
</dbReference>
<accession>A0A975SZB4</accession>
<keyword evidence="5 7" id="KW-1133">Transmembrane helix</keyword>
<comment type="subcellular location">
    <subcellularLocation>
        <location evidence="1 7">Cell membrane</location>
        <topology evidence="1 7">Multi-pass membrane protein</topology>
    </subcellularLocation>
</comment>
<dbReference type="GO" id="GO:0005886">
    <property type="term" value="C:plasma membrane"/>
    <property type="evidence" value="ECO:0007669"/>
    <property type="project" value="UniProtKB-SubCell"/>
</dbReference>
<dbReference type="PROSITE" id="PS50928">
    <property type="entry name" value="ABC_TM1"/>
    <property type="match status" value="1"/>
</dbReference>
<evidence type="ECO:0000256" key="6">
    <source>
        <dbReference type="ARBA" id="ARBA00023136"/>
    </source>
</evidence>
<protein>
    <submittedName>
        <fullName evidence="9">Sugar ABC transporter permease</fullName>
    </submittedName>
</protein>
<comment type="similarity">
    <text evidence="7">Belongs to the binding-protein-dependent transport system permease family.</text>
</comment>
<dbReference type="GO" id="GO:0055085">
    <property type="term" value="P:transmembrane transport"/>
    <property type="evidence" value="ECO:0007669"/>
    <property type="project" value="InterPro"/>
</dbReference>
<gene>
    <name evidence="9" type="ORF">KRR39_01815</name>
</gene>
<dbReference type="PANTHER" id="PTHR30193:SF37">
    <property type="entry name" value="INNER MEMBRANE ABC TRANSPORTER PERMEASE PROTEIN YCJO"/>
    <property type="match status" value="1"/>
</dbReference>
<feature type="transmembrane region" description="Helical" evidence="7">
    <location>
        <begin position="95"/>
        <end position="116"/>
    </location>
</feature>
<dbReference type="InterPro" id="IPR051393">
    <property type="entry name" value="ABC_transporter_permease"/>
</dbReference>
<proteinExistence type="inferred from homology"/>
<keyword evidence="6 7" id="KW-0472">Membrane</keyword>
<feature type="transmembrane region" description="Helical" evidence="7">
    <location>
        <begin position="146"/>
        <end position="172"/>
    </location>
</feature>
<feature type="transmembrane region" description="Helical" evidence="7">
    <location>
        <begin position="246"/>
        <end position="273"/>
    </location>
</feature>
<dbReference type="Pfam" id="PF00528">
    <property type="entry name" value="BPD_transp_1"/>
    <property type="match status" value="1"/>
</dbReference>
<evidence type="ECO:0000256" key="3">
    <source>
        <dbReference type="ARBA" id="ARBA00022475"/>
    </source>
</evidence>
<dbReference type="InterPro" id="IPR000515">
    <property type="entry name" value="MetI-like"/>
</dbReference>
<feature type="transmembrane region" description="Helical" evidence="7">
    <location>
        <begin position="205"/>
        <end position="226"/>
    </location>
</feature>
<evidence type="ECO:0000259" key="8">
    <source>
        <dbReference type="PROSITE" id="PS50928"/>
    </source>
</evidence>
<feature type="transmembrane region" description="Helical" evidence="7">
    <location>
        <begin position="62"/>
        <end position="83"/>
    </location>
</feature>
<evidence type="ECO:0000313" key="10">
    <source>
        <dbReference type="Proteomes" id="UP000683575"/>
    </source>
</evidence>
<reference evidence="9" key="1">
    <citation type="submission" date="2021-06" db="EMBL/GenBank/DDBJ databases">
        <title>Complete genome sequence of Nocardioides sp. G188.</title>
        <authorList>
            <person name="Im W.-T."/>
        </authorList>
    </citation>
    <scope>NUCLEOTIDE SEQUENCE</scope>
    <source>
        <strain evidence="9">G188</strain>
    </source>
</reference>
<keyword evidence="2 7" id="KW-0813">Transport</keyword>
<evidence type="ECO:0000256" key="1">
    <source>
        <dbReference type="ARBA" id="ARBA00004651"/>
    </source>
</evidence>
<organism evidence="9 10">
    <name type="scientific">Nocardioides panacis</name>
    <dbReference type="NCBI Taxonomy" id="2849501"/>
    <lineage>
        <taxon>Bacteria</taxon>
        <taxon>Bacillati</taxon>
        <taxon>Actinomycetota</taxon>
        <taxon>Actinomycetes</taxon>
        <taxon>Propionibacteriales</taxon>
        <taxon>Nocardioidaceae</taxon>
        <taxon>Nocardioides</taxon>
    </lineage>
</organism>
<dbReference type="CDD" id="cd06261">
    <property type="entry name" value="TM_PBP2"/>
    <property type="match status" value="1"/>
</dbReference>
<keyword evidence="10" id="KW-1185">Reference proteome</keyword>
<name>A0A975SZB4_9ACTN</name>
<dbReference type="PANTHER" id="PTHR30193">
    <property type="entry name" value="ABC TRANSPORTER PERMEASE PROTEIN"/>
    <property type="match status" value="1"/>
</dbReference>
<keyword evidence="3" id="KW-1003">Cell membrane</keyword>
<evidence type="ECO:0000256" key="7">
    <source>
        <dbReference type="RuleBase" id="RU363032"/>
    </source>
</evidence>
<sequence>MWPYLFVLPAVVAMGFGFVFPLVSVVRNSFYAGTFYQMQYVGLGNFRALADDNVFVHSLANNLRLLLTVPVMTVLALLVAVVLHDGVRGWRVHRSAVFLPYILPAAGIGLAFGALLQFNGALNQALRALHLDFLAQDWLGSPRLSIWSVGGVVVWQQLGFGVVVFLAALLSLPNEVVEAARVDGASWWQIQTQVQIPQLRSTIEFFVVTEAITVLSWVFTYVYVVTGGGPANSSSVMEFYIWRNGFAQGSVGLANAAAVVVLVLAAVLIGVYLRLRRAPEEKGGVL</sequence>
<feature type="domain" description="ABC transmembrane type-1" evidence="8">
    <location>
        <begin position="58"/>
        <end position="272"/>
    </location>
</feature>
<keyword evidence="4 7" id="KW-0812">Transmembrane</keyword>
<dbReference type="RefSeq" id="WP_216940212.1">
    <property type="nucleotide sequence ID" value="NZ_CP077062.1"/>
</dbReference>
<evidence type="ECO:0000256" key="2">
    <source>
        <dbReference type="ARBA" id="ARBA00022448"/>
    </source>
</evidence>
<dbReference type="KEGG" id="nps:KRR39_01815"/>
<feature type="transmembrane region" description="Helical" evidence="7">
    <location>
        <begin position="6"/>
        <end position="23"/>
    </location>
</feature>
<dbReference type="Proteomes" id="UP000683575">
    <property type="component" value="Chromosome"/>
</dbReference>
<evidence type="ECO:0000313" key="9">
    <source>
        <dbReference type="EMBL" id="QWZ08626.1"/>
    </source>
</evidence>
<evidence type="ECO:0000256" key="4">
    <source>
        <dbReference type="ARBA" id="ARBA00022692"/>
    </source>
</evidence>
<evidence type="ECO:0000256" key="5">
    <source>
        <dbReference type="ARBA" id="ARBA00022989"/>
    </source>
</evidence>